<evidence type="ECO:0000256" key="8">
    <source>
        <dbReference type="ARBA" id="ARBA00023065"/>
    </source>
</evidence>
<protein>
    <recommendedName>
        <fullName evidence="18">TonB-dependent receptor</fullName>
    </recommendedName>
</protein>
<keyword evidence="2" id="KW-0813">Transport</keyword>
<dbReference type="Proteomes" id="UP000305654">
    <property type="component" value="Unassembled WGS sequence"/>
</dbReference>
<dbReference type="GO" id="GO:0015344">
    <property type="term" value="F:siderophore uptake transmembrane transporter activity"/>
    <property type="evidence" value="ECO:0007669"/>
    <property type="project" value="TreeGrafter"/>
</dbReference>
<dbReference type="RefSeq" id="WP_138326881.1">
    <property type="nucleotide sequence ID" value="NZ_VCDI01000005.1"/>
</dbReference>
<comment type="caution">
    <text evidence="16">The sequence shown here is derived from an EMBL/GenBank/DDBJ whole genome shotgun (WGS) entry which is preliminary data.</text>
</comment>
<evidence type="ECO:0000256" key="3">
    <source>
        <dbReference type="ARBA" id="ARBA00022452"/>
    </source>
</evidence>
<comment type="similarity">
    <text evidence="12">Belongs to the TonB-dependent receptor family.</text>
</comment>
<keyword evidence="8" id="KW-0406">Ion transport</keyword>
<sequence length="718" mass="74690">MPVRPCFVTTLLAAGILVPLLAPTPAAASDETITVTAGPDSGAAAEALTQQDPGASEPSSIVGRATLDRAVAPTGNYDDAIRLTPSVIDVAPNGPGLGEAQTLSIRGFQDGQYNVTFDSIPFADSDDFTHHSSAYFVLRDLGSVTVDRGPGDATTVGDATFGGTVALRSIGPAASGSVSPTAAGGSFGTVAGGVLLNSGAGALPGGGAVLLDAETARSDGALDDAAQRRGTLFGKAALELGPNWTLTLLSNLSRTVQNEPPGATLAQIAASGPSAALNRNPASQAFEGYNSSVYHTDLSYARLSRTTSGITLSDTLYTYGLDRHFEQGLDPNGSTPNGTARSLDDVPGQYGRNGLRAWGDIVRAGHSLPADLTGEAGLWIERQANARSLVETDATLGVPNPALAPVKGVAGSAATDRQQDENLLTVQPYAQLDWHGSPWLTLSAGVKGAWFRRDVDAAVMEGTRRPERFSASVGAALPSVTARLRLRPQWDAYIQAARGFLAPPLQDYDVSQPGRAAVVPETTWNFQLGTAWRSHALLLSADLYDIVLDHAVGVRTVAGESLDYDSGRVTYRGVEAEGTWTMGLGLSLYGSGSLNQAHQSGGLDDVSGPAPDTPQATISAGLLLRRGALDASAIDRWVGGLYGDTGGTQWIAPYNQLDLSTGYTLLPRAASPIQLRAQAFNLLGSRRIDGLAGYTLGGTPLYWTQAGRSFFLAATTRF</sequence>
<evidence type="ECO:0000256" key="10">
    <source>
        <dbReference type="ARBA" id="ARBA00023136"/>
    </source>
</evidence>
<evidence type="ECO:0000256" key="11">
    <source>
        <dbReference type="ARBA" id="ARBA00023237"/>
    </source>
</evidence>
<dbReference type="SUPFAM" id="SSF56935">
    <property type="entry name" value="Porins"/>
    <property type="match status" value="1"/>
</dbReference>
<feature type="domain" description="TonB-dependent receptor plug" evidence="15">
    <location>
        <begin position="58"/>
        <end position="163"/>
    </location>
</feature>
<evidence type="ECO:0000256" key="7">
    <source>
        <dbReference type="ARBA" id="ARBA00023004"/>
    </source>
</evidence>
<evidence type="ECO:0000256" key="4">
    <source>
        <dbReference type="ARBA" id="ARBA00022496"/>
    </source>
</evidence>
<evidence type="ECO:0000256" key="9">
    <source>
        <dbReference type="ARBA" id="ARBA00023077"/>
    </source>
</evidence>
<organism evidence="16 17">
    <name type="scientific">Lichenicoccus roseus</name>
    <dbReference type="NCBI Taxonomy" id="2683649"/>
    <lineage>
        <taxon>Bacteria</taxon>
        <taxon>Pseudomonadati</taxon>
        <taxon>Pseudomonadota</taxon>
        <taxon>Alphaproteobacteria</taxon>
        <taxon>Acetobacterales</taxon>
        <taxon>Acetobacteraceae</taxon>
        <taxon>Lichenicoccus</taxon>
    </lineage>
</organism>
<evidence type="ECO:0000256" key="12">
    <source>
        <dbReference type="RuleBase" id="RU003357"/>
    </source>
</evidence>
<evidence type="ECO:0000313" key="17">
    <source>
        <dbReference type="Proteomes" id="UP000305654"/>
    </source>
</evidence>
<dbReference type="InterPro" id="IPR012910">
    <property type="entry name" value="Plug_dom"/>
</dbReference>
<comment type="subcellular location">
    <subcellularLocation>
        <location evidence="1">Cell outer membrane</location>
        <topology evidence="1">Multi-pass membrane protein</topology>
    </subcellularLocation>
</comment>
<dbReference type="PANTHER" id="PTHR32552">
    <property type="entry name" value="FERRICHROME IRON RECEPTOR-RELATED"/>
    <property type="match status" value="1"/>
</dbReference>
<dbReference type="PANTHER" id="PTHR32552:SF89">
    <property type="entry name" value="CATECHOLATE SIDEROPHORE RECEPTOR FIU"/>
    <property type="match status" value="1"/>
</dbReference>
<gene>
    <name evidence="16" type="ORF">FE263_15225</name>
</gene>
<evidence type="ECO:0000256" key="1">
    <source>
        <dbReference type="ARBA" id="ARBA00004571"/>
    </source>
</evidence>
<name>A0A5R9J865_9PROT</name>
<keyword evidence="17" id="KW-1185">Reference proteome</keyword>
<feature type="signal peptide" evidence="13">
    <location>
        <begin position="1"/>
        <end position="28"/>
    </location>
</feature>
<evidence type="ECO:0000256" key="2">
    <source>
        <dbReference type="ARBA" id="ARBA00022448"/>
    </source>
</evidence>
<dbReference type="Pfam" id="PF00593">
    <property type="entry name" value="TonB_dep_Rec_b-barrel"/>
    <property type="match status" value="1"/>
</dbReference>
<keyword evidence="3" id="KW-1134">Transmembrane beta strand</keyword>
<evidence type="ECO:0000259" key="15">
    <source>
        <dbReference type="Pfam" id="PF07715"/>
    </source>
</evidence>
<feature type="domain" description="TonB-dependent receptor-like beta-barrel" evidence="14">
    <location>
        <begin position="260"/>
        <end position="682"/>
    </location>
</feature>
<keyword evidence="4" id="KW-0410">Iron transport</keyword>
<evidence type="ECO:0000259" key="14">
    <source>
        <dbReference type="Pfam" id="PF00593"/>
    </source>
</evidence>
<keyword evidence="7" id="KW-0408">Iron</keyword>
<proteinExistence type="inferred from homology"/>
<dbReference type="Pfam" id="PF07715">
    <property type="entry name" value="Plug"/>
    <property type="match status" value="1"/>
</dbReference>
<keyword evidence="10 12" id="KW-0472">Membrane</keyword>
<dbReference type="OrthoDB" id="9760494at2"/>
<dbReference type="AlphaFoldDB" id="A0A5R9J865"/>
<keyword evidence="9 12" id="KW-0798">TonB box</keyword>
<evidence type="ECO:0000256" key="5">
    <source>
        <dbReference type="ARBA" id="ARBA00022692"/>
    </source>
</evidence>
<feature type="chain" id="PRO_5024384773" description="TonB-dependent receptor" evidence="13">
    <location>
        <begin position="29"/>
        <end position="718"/>
    </location>
</feature>
<evidence type="ECO:0000256" key="6">
    <source>
        <dbReference type="ARBA" id="ARBA00022729"/>
    </source>
</evidence>
<evidence type="ECO:0000256" key="13">
    <source>
        <dbReference type="SAM" id="SignalP"/>
    </source>
</evidence>
<dbReference type="EMBL" id="VCDI01000005">
    <property type="protein sequence ID" value="TLU71811.1"/>
    <property type="molecule type" value="Genomic_DNA"/>
</dbReference>
<dbReference type="InterPro" id="IPR036942">
    <property type="entry name" value="Beta-barrel_TonB_sf"/>
</dbReference>
<evidence type="ECO:0000313" key="16">
    <source>
        <dbReference type="EMBL" id="TLU71811.1"/>
    </source>
</evidence>
<keyword evidence="5" id="KW-0812">Transmembrane</keyword>
<accession>A0A5R9J865</accession>
<dbReference type="InterPro" id="IPR037066">
    <property type="entry name" value="Plug_dom_sf"/>
</dbReference>
<dbReference type="GO" id="GO:0009279">
    <property type="term" value="C:cell outer membrane"/>
    <property type="evidence" value="ECO:0007669"/>
    <property type="project" value="UniProtKB-SubCell"/>
</dbReference>
<keyword evidence="11" id="KW-0998">Cell outer membrane</keyword>
<dbReference type="InterPro" id="IPR000531">
    <property type="entry name" value="Beta-barrel_TonB"/>
</dbReference>
<dbReference type="InterPro" id="IPR039426">
    <property type="entry name" value="TonB-dep_rcpt-like"/>
</dbReference>
<dbReference type="Gene3D" id="2.170.130.10">
    <property type="entry name" value="TonB-dependent receptor, plug domain"/>
    <property type="match status" value="1"/>
</dbReference>
<reference evidence="16 17" key="1">
    <citation type="submission" date="2019-05" db="EMBL/GenBank/DDBJ databases">
        <authorList>
            <person name="Pankratov T."/>
            <person name="Grouzdev D."/>
        </authorList>
    </citation>
    <scope>NUCLEOTIDE SEQUENCE [LARGE SCALE GENOMIC DNA]</scope>
    <source>
        <strain evidence="16 17">KEBCLARHB70R</strain>
    </source>
</reference>
<dbReference type="Gene3D" id="2.40.170.20">
    <property type="entry name" value="TonB-dependent receptor, beta-barrel domain"/>
    <property type="match status" value="1"/>
</dbReference>
<evidence type="ECO:0008006" key="18">
    <source>
        <dbReference type="Google" id="ProtNLM"/>
    </source>
</evidence>
<keyword evidence="6 13" id="KW-0732">Signal</keyword>